<gene>
    <name evidence="1" type="ORF">TIFTF001_022107</name>
</gene>
<keyword evidence="2" id="KW-1185">Reference proteome</keyword>
<accession>A0AA88AH51</accession>
<organism evidence="1 2">
    <name type="scientific">Ficus carica</name>
    <name type="common">Common fig</name>
    <dbReference type="NCBI Taxonomy" id="3494"/>
    <lineage>
        <taxon>Eukaryota</taxon>
        <taxon>Viridiplantae</taxon>
        <taxon>Streptophyta</taxon>
        <taxon>Embryophyta</taxon>
        <taxon>Tracheophyta</taxon>
        <taxon>Spermatophyta</taxon>
        <taxon>Magnoliopsida</taxon>
        <taxon>eudicotyledons</taxon>
        <taxon>Gunneridae</taxon>
        <taxon>Pentapetalae</taxon>
        <taxon>rosids</taxon>
        <taxon>fabids</taxon>
        <taxon>Rosales</taxon>
        <taxon>Moraceae</taxon>
        <taxon>Ficeae</taxon>
        <taxon>Ficus</taxon>
    </lineage>
</organism>
<name>A0AA88AH51_FICCA</name>
<reference evidence="1" key="1">
    <citation type="submission" date="2023-07" db="EMBL/GenBank/DDBJ databases">
        <title>draft genome sequence of fig (Ficus carica).</title>
        <authorList>
            <person name="Takahashi T."/>
            <person name="Nishimura K."/>
        </authorList>
    </citation>
    <scope>NUCLEOTIDE SEQUENCE</scope>
</reference>
<proteinExistence type="predicted"/>
<sequence>MDKKSVSNDIFSKEHPLSTRVAPLASVLWRPRERKNTAAWEAGESRLAMVETCSDMEFGYLIRENKNGDFKECLFNGWRKDLKG</sequence>
<dbReference type="EMBL" id="BTGU01000044">
    <property type="protein sequence ID" value="GMN52952.1"/>
    <property type="molecule type" value="Genomic_DNA"/>
</dbReference>
<protein>
    <submittedName>
        <fullName evidence="1">Uncharacterized protein</fullName>
    </submittedName>
</protein>
<evidence type="ECO:0000313" key="2">
    <source>
        <dbReference type="Proteomes" id="UP001187192"/>
    </source>
</evidence>
<comment type="caution">
    <text evidence="1">The sequence shown here is derived from an EMBL/GenBank/DDBJ whole genome shotgun (WGS) entry which is preliminary data.</text>
</comment>
<dbReference type="Proteomes" id="UP001187192">
    <property type="component" value="Unassembled WGS sequence"/>
</dbReference>
<evidence type="ECO:0000313" key="1">
    <source>
        <dbReference type="EMBL" id="GMN52952.1"/>
    </source>
</evidence>
<dbReference type="AlphaFoldDB" id="A0AA88AH51"/>